<feature type="compositionally biased region" description="Basic residues" evidence="1">
    <location>
        <begin position="350"/>
        <end position="362"/>
    </location>
</feature>
<dbReference type="GeneID" id="73470501"/>
<name>A0A8J5UGY5_9ASCO</name>
<feature type="region of interest" description="Disordered" evidence="1">
    <location>
        <begin position="530"/>
        <end position="553"/>
    </location>
</feature>
<sequence length="675" mass="76956">MSDPIYQPKIDLSQYLASCYLDEVNDTNHYDDPNATISTTSTTVASNFVAQDEMSFDSRDWELDQVSMTSAVMSQNVRSNSITTSITTYNSPPNMVNGAGLPSKMGQLSPMYRQIHTQGCYFNYSQQSRQQQQLPAGRTIAYNQNLDPILITCNEDEISDIEQENILAFLSEPNTPPDNKEELQYLVFDHMSDARTISKSPTPEYQFPTGSFPPSAGVFYLPSQSTHARQGITRPHQDDIVQSSSSNILMTYPSNFQTSSSSNSEMINELKQNLNLLPQFEFKQQVPILKSQSQPIIAIERQQSYTPRSSSFSVNGQTTPFPYLNMPPSSPTGLLFPVLAGKPPSSGSSQRRRKNRMSSKPRKTSEKTSLIISSSLFSEEYPVTLSFNSRRADFARIVKNMTTPTNSMSKHPNTNNQDTINTSQDSNTYCMNESDDEEMVQPRLGSDIYSIGPKVLPLPFSRAFMELKKSKFIPLSEHKKNQKYKLPEGVTSNYRPTGIGPHRATEPELAGLGSCRLTYDEIDLELSQESSFQKRSKSKKKSKKPNKARDIERLSDSKNDRYYSRLNIYELSRILELDGYHISLTKEIEVKVLELFGNYCDFKLGHQTWVRDTTREGRQDLITKLYSYSSVFYPELDPFKLEVIIRRGSYSLMQTRLRRERRMNRHLNRTNIETK</sequence>
<accession>A0A8J5UGY5</accession>
<evidence type="ECO:0000256" key="1">
    <source>
        <dbReference type="SAM" id="MobiDB-lite"/>
    </source>
</evidence>
<dbReference type="RefSeq" id="XP_049263011.1">
    <property type="nucleotide sequence ID" value="XM_049407583.1"/>
</dbReference>
<feature type="compositionally biased region" description="Basic residues" evidence="1">
    <location>
        <begin position="534"/>
        <end position="546"/>
    </location>
</feature>
<evidence type="ECO:0000313" key="3">
    <source>
        <dbReference type="Proteomes" id="UP000694255"/>
    </source>
</evidence>
<dbReference type="Proteomes" id="UP000694255">
    <property type="component" value="Unassembled WGS sequence"/>
</dbReference>
<dbReference type="AlphaFoldDB" id="A0A8J5UGY5"/>
<feature type="region of interest" description="Disordered" evidence="1">
    <location>
        <begin position="403"/>
        <end position="424"/>
    </location>
</feature>
<gene>
    <name evidence="2" type="ORF">J8A68_003701</name>
</gene>
<protein>
    <submittedName>
        <fullName evidence="2">Uncharacterized protein</fullName>
    </submittedName>
</protein>
<reference evidence="2 3" key="1">
    <citation type="journal article" date="2021" name="DNA Res.">
        <title>Genome analysis of Candida subhashii reveals its hybrid nature and dual mitochondrial genome conformations.</title>
        <authorList>
            <person name="Mixao V."/>
            <person name="Hegedusova E."/>
            <person name="Saus E."/>
            <person name="Pryszcz L.P."/>
            <person name="Cillingova A."/>
            <person name="Nosek J."/>
            <person name="Gabaldon T."/>
        </authorList>
    </citation>
    <scope>NUCLEOTIDE SEQUENCE [LARGE SCALE GENOMIC DNA]</scope>
    <source>
        <strain evidence="2 3">CBS 10753</strain>
    </source>
</reference>
<evidence type="ECO:0000313" key="2">
    <source>
        <dbReference type="EMBL" id="KAG7662778.1"/>
    </source>
</evidence>
<dbReference type="EMBL" id="JAGSYN010000162">
    <property type="protein sequence ID" value="KAG7662778.1"/>
    <property type="molecule type" value="Genomic_DNA"/>
</dbReference>
<feature type="region of interest" description="Disordered" evidence="1">
    <location>
        <begin position="334"/>
        <end position="368"/>
    </location>
</feature>
<comment type="caution">
    <text evidence="2">The sequence shown here is derived from an EMBL/GenBank/DDBJ whole genome shotgun (WGS) entry which is preliminary data.</text>
</comment>
<keyword evidence="3" id="KW-1185">Reference proteome</keyword>
<proteinExistence type="predicted"/>
<organism evidence="2 3">
    <name type="scientific">[Candida] subhashii</name>
    <dbReference type="NCBI Taxonomy" id="561895"/>
    <lineage>
        <taxon>Eukaryota</taxon>
        <taxon>Fungi</taxon>
        <taxon>Dikarya</taxon>
        <taxon>Ascomycota</taxon>
        <taxon>Saccharomycotina</taxon>
        <taxon>Pichiomycetes</taxon>
        <taxon>Debaryomycetaceae</taxon>
        <taxon>Spathaspora</taxon>
    </lineage>
</organism>
<dbReference type="OrthoDB" id="4096434at2759"/>